<evidence type="ECO:0000313" key="5">
    <source>
        <dbReference type="Proteomes" id="UP001596135"/>
    </source>
</evidence>
<dbReference type="EMBL" id="JBHSRJ010000009">
    <property type="protein sequence ID" value="MFC6045535.1"/>
    <property type="molecule type" value="Genomic_DNA"/>
</dbReference>
<reference evidence="5" key="1">
    <citation type="journal article" date="2019" name="Int. J. Syst. Evol. Microbiol.">
        <title>The Global Catalogue of Microorganisms (GCM) 10K type strain sequencing project: providing services to taxonomists for standard genome sequencing and annotation.</title>
        <authorList>
            <consortium name="The Broad Institute Genomics Platform"/>
            <consortium name="The Broad Institute Genome Sequencing Center for Infectious Disease"/>
            <person name="Wu L."/>
            <person name="Ma J."/>
        </authorList>
    </citation>
    <scope>NUCLEOTIDE SEQUENCE [LARGE SCALE GENOMIC DNA]</scope>
    <source>
        <strain evidence="5">CCUG 54522</strain>
    </source>
</reference>
<comment type="caution">
    <text evidence="4">The sequence shown here is derived from an EMBL/GenBank/DDBJ whole genome shotgun (WGS) entry which is preliminary data.</text>
</comment>
<dbReference type="Proteomes" id="UP001596135">
    <property type="component" value="Unassembled WGS sequence"/>
</dbReference>
<gene>
    <name evidence="4" type="ORF">ACFPYL_20790</name>
</gene>
<evidence type="ECO:0000313" key="4">
    <source>
        <dbReference type="EMBL" id="MFC6045535.1"/>
    </source>
</evidence>
<accession>A0ABW1LNR5</accession>
<dbReference type="Gene3D" id="2.20.230.10">
    <property type="entry name" value="Resuscitation-promoting factor rpfb"/>
    <property type="match status" value="1"/>
</dbReference>
<keyword evidence="5" id="KW-1185">Reference proteome</keyword>
<organism evidence="4 5">
    <name type="scientific">Nocardioides hankookensis</name>
    <dbReference type="NCBI Taxonomy" id="443157"/>
    <lineage>
        <taxon>Bacteria</taxon>
        <taxon>Bacillati</taxon>
        <taxon>Actinomycetota</taxon>
        <taxon>Actinomycetes</taxon>
        <taxon>Propionibacteriales</taxon>
        <taxon>Nocardioidaceae</taxon>
        <taxon>Nocardioides</taxon>
    </lineage>
</organism>
<name>A0ABW1LNR5_9ACTN</name>
<sequence length="187" mass="19952">MALIVPTVPRNYSDGGTHMKSISRVAAALVLAVAVAAPVAAAQAGDDNDPVVTHDRVREVQPIPHRTVTRKTATLKKGVTKVAQRGRDGVRVKVFRLTLEDGVLSSRTLVSSTVKRKPVTRVILKGTRVSQPARRCDPNYSGCVPIAYDVDCAGGSGDGPAYVQGPVRVIGTDIYDLDYDNDGWGCE</sequence>
<dbReference type="Pfam" id="PF07501">
    <property type="entry name" value="G5"/>
    <property type="match status" value="1"/>
</dbReference>
<evidence type="ECO:0000259" key="3">
    <source>
        <dbReference type="PROSITE" id="PS51109"/>
    </source>
</evidence>
<dbReference type="SMART" id="SM01208">
    <property type="entry name" value="G5"/>
    <property type="match status" value="1"/>
</dbReference>
<proteinExistence type="predicted"/>
<protein>
    <submittedName>
        <fullName evidence="4">G5 domain-containing protein</fullName>
    </submittedName>
</protein>
<dbReference type="PROSITE" id="PS51109">
    <property type="entry name" value="G5"/>
    <property type="match status" value="1"/>
</dbReference>
<feature type="domain" description="G5" evidence="3">
    <location>
        <begin position="49"/>
        <end position="129"/>
    </location>
</feature>
<feature type="signal peptide" evidence="2">
    <location>
        <begin position="1"/>
        <end position="44"/>
    </location>
</feature>
<dbReference type="InterPro" id="IPR011098">
    <property type="entry name" value="G5_dom"/>
</dbReference>
<feature type="chain" id="PRO_5047501115" evidence="2">
    <location>
        <begin position="45"/>
        <end position="187"/>
    </location>
</feature>
<evidence type="ECO:0000256" key="2">
    <source>
        <dbReference type="SAM" id="SignalP"/>
    </source>
</evidence>
<dbReference type="RefSeq" id="WP_379158920.1">
    <property type="nucleotide sequence ID" value="NZ_JBHSRJ010000009.1"/>
</dbReference>
<evidence type="ECO:0000256" key="1">
    <source>
        <dbReference type="ARBA" id="ARBA00022729"/>
    </source>
</evidence>
<keyword evidence="1 2" id="KW-0732">Signal</keyword>